<evidence type="ECO:0000256" key="9">
    <source>
        <dbReference type="ARBA" id="ARBA00022902"/>
    </source>
</evidence>
<dbReference type="InterPro" id="IPR001627">
    <property type="entry name" value="Semap_dom"/>
</dbReference>
<evidence type="ECO:0000259" key="17">
    <source>
        <dbReference type="PROSITE" id="PS51004"/>
    </source>
</evidence>
<comment type="caution">
    <text evidence="18">The sequence shown here is derived from an EMBL/GenBank/DDBJ whole genome shotgun (WGS) entry which is preliminary data.</text>
</comment>
<dbReference type="InterPro" id="IPR031148">
    <property type="entry name" value="Plexin"/>
</dbReference>
<comment type="caution">
    <text evidence="15">Lacks conserved residue(s) required for the propagation of feature annotation.</text>
</comment>
<evidence type="ECO:0000256" key="15">
    <source>
        <dbReference type="PROSITE-ProRule" id="PRU00352"/>
    </source>
</evidence>
<dbReference type="Pfam" id="PF17960">
    <property type="entry name" value="TIG_plexin"/>
    <property type="match status" value="1"/>
</dbReference>
<dbReference type="InterPro" id="IPR041019">
    <property type="entry name" value="TIG1_plexin"/>
</dbReference>
<keyword evidence="19" id="KW-1185">Reference proteome</keyword>
<dbReference type="Pfam" id="PF01403">
    <property type="entry name" value="Sema"/>
    <property type="match status" value="1"/>
</dbReference>
<evidence type="ECO:0000256" key="11">
    <source>
        <dbReference type="ARBA" id="ARBA00023136"/>
    </source>
</evidence>
<evidence type="ECO:0000256" key="14">
    <source>
        <dbReference type="ARBA" id="ARBA00023180"/>
    </source>
</evidence>
<dbReference type="SMART" id="SM00423">
    <property type="entry name" value="PSI"/>
    <property type="match status" value="3"/>
</dbReference>
<dbReference type="Pfam" id="PF24479">
    <property type="entry name" value="PSI_PlexinA-B"/>
    <property type="match status" value="1"/>
</dbReference>
<evidence type="ECO:0000256" key="13">
    <source>
        <dbReference type="ARBA" id="ARBA00023170"/>
    </source>
</evidence>
<dbReference type="InterPro" id="IPR013783">
    <property type="entry name" value="Ig-like_fold"/>
</dbReference>
<dbReference type="Gene3D" id="2.130.10.10">
    <property type="entry name" value="YVTN repeat-like/Quinoprotein amine dehydrogenase"/>
    <property type="match status" value="1"/>
</dbReference>
<keyword evidence="5 16" id="KW-0812">Transmembrane</keyword>
<keyword evidence="12" id="KW-1015">Disulfide bond</keyword>
<keyword evidence="9" id="KW-0524">Neurogenesis</keyword>
<proteinExistence type="inferred from homology"/>
<dbReference type="GO" id="GO:0005886">
    <property type="term" value="C:plasma membrane"/>
    <property type="evidence" value="ECO:0007669"/>
    <property type="project" value="UniProtKB-SubCell"/>
</dbReference>
<evidence type="ECO:0000256" key="16">
    <source>
        <dbReference type="SAM" id="Phobius"/>
    </source>
</evidence>
<keyword evidence="10 16" id="KW-1133">Transmembrane helix</keyword>
<dbReference type="InterPro" id="IPR046800">
    <property type="entry name" value="Plexin_RBD"/>
</dbReference>
<reference evidence="18" key="1">
    <citation type="submission" date="2020-07" db="EMBL/GenBank/DDBJ databases">
        <authorList>
            <person name="Nazaruddin N."/>
        </authorList>
    </citation>
    <scope>NUCLEOTIDE SEQUENCE</scope>
</reference>
<protein>
    <recommendedName>
        <fullName evidence="17">Sema domain-containing protein</fullName>
    </recommendedName>
</protein>
<dbReference type="Gene3D" id="1.10.506.10">
    <property type="entry name" value="GTPase Activation - p120gap, domain 1"/>
    <property type="match status" value="2"/>
</dbReference>
<dbReference type="InterPro" id="IPR008936">
    <property type="entry name" value="Rho_GTPase_activation_prot"/>
</dbReference>
<comment type="subcellular location">
    <subcellularLocation>
        <location evidence="1">Cell membrane</location>
        <topology evidence="1">Single-pass type I membrane protein</topology>
    </subcellularLocation>
</comment>
<evidence type="ECO:0000256" key="4">
    <source>
        <dbReference type="ARBA" id="ARBA00022475"/>
    </source>
</evidence>
<dbReference type="OrthoDB" id="125363at2759"/>
<dbReference type="InterPro" id="IPR016201">
    <property type="entry name" value="PSI"/>
</dbReference>
<dbReference type="InterPro" id="IPR015943">
    <property type="entry name" value="WD40/YVTN_repeat-like_dom_sf"/>
</dbReference>
<sequence>MRFLGFVSFPTSPILAPKLLLSLHRLSFSSMSVATWFLVVLVTAAIDTPASTVPPMQENRSLQIVTQFPTGDSQRYGFYPLDPNTTREGVLRFNHLTIDPATGRLYAGAINRLLQLDSNLRLEEYVSTGPRLDNPQCHATGCPSRDITTSLMDNVNKLLIADLESQTLIACGSLLQGACEKYKMSNISIKPEFIPHSVAANDENSSTYAFIGPERYNAWGQTNILYVGTTFTNRGDYRHDVPAISSRNLHNLEFAEYTFNKQSIVYIDVKYRDHFLVKYVYGFNASDYAYFVLVQKQSHLPEEEEKGYISRLARSCISDPNYDSYTEVTLQCTVNLGDGKPQSYNLVQDAKVAPAGSDIAMQLGISVGDPIFVSVFSPSRGITNEPLSRSALCVYSLQEIETRFDENIHMCFNGSTKYRNMGYVSGPIQDGKCPTAGVSITFKRSLSRENITTGNILNFCEVGLKISGMSPIVGQAILHFPDEFITSVTIANTESHTVAFLGTNDGSLKKVLLSGNEAFVYESIVIDKGNRLMPDTLISPDGEHIYVLSSSKISKVQVEHCSSYTNCSSCLDAKDPYCGWCSLEKRCTVRGDCQKASHSSPRWLSLGTGQQCIDFEQVLPDRMPINQMTTVHLTIRTLPELPAGANYKCVFGNAEPIDALMTGFGLSCPTPPVLERPNIPDGADHVLVPLSVRSSETNKDFVSRNFAFFDCSRHTVCTECVRSQWACSWCVYDNKCTHNTSCQGIISGENNQANLAAHGAQYCPRFVQRQEPLMLPNSVPKEIVLEVENLPHPQVGHSGFQCIVSIEGANLKVQARVDSSRFIVCDKTVYSYEAVTGEYEAEVTVVWNINHHVDKTTIILYKCEVLGSHREHADCSLCVTRDARFECTWCGNSCVYRHSCLHSPFTECPKPRIDMIKPLSGPIEGGTLVTIEGSNLGLKESDVDGKIHIGDTPCTLVDYEVSVRIVCRTGRHEATDTASVVVGNDAGYTESAVLFNYKDIRLSGVYPSIGPQSGGTQLAITGMYLNIGSTISAYLDELPCHVNATQASSTRLTCVTSKSDRVRRIDRLTLSIDGANRTLVGNPYNYTHDPTIMEIKPLTSFASGGRMITVHGTNLDTIQKPEMEVYFDNELLPVNRTVCTVLNPTQMECPSPSIAKRFMTLRRNERATINGQNTPPQSLKLKESQLSLKIAFIMDNVESVRDLEKHFKSLRNRLLYVEDPKFLAFPRNIKLYKGDTLVIEGENLIFASDESDVNVTVGTMPCNVTSLALTQLVCIPPDQQPADTDELGIKTENGLPLVVVRVGRSLRFPIGYLRYEVIKSYPIPPEAIAGIAAGTFGLVFLFVLVLIIYRRKSTQAEREYKRIQIQMDTLESNVRMECKQAFAELQTDMTDLTADLESSGIPTLDHKNYIMKVFFPGVTHHPILNDPRSRSNVSRTNYDAAMIQFEQLINNKYFVLTFIETLEAQKDFNIRDKVNVASLLMVVLMGKMEYATDILMNLLLRLIEKAVNTKHPQLMLRRTESVVEKMLTNWMALCMYNYLKDYAGSSLFLLFKAIKHQIEKGPVDVITHDARYSLSEERLLREQIEHSVVTLHVVQDDLDEKIQCKVLDCDTINQVKSKILDALYKNTPFSLRPSVHDVDLEWRHGRGGHLTLQDEDLTSKCSGEWKKINTLAHYGVKESAVMSLIPRQNDGFSVACKPPCHNCKPSHYHHQQQSIHHHAHHHHLHRHANHCSSTHLPSTPNHNLISPVMYNHPVSGLYFESQHSPPIITANGDVESGGNQRLYHLVRPIEESHYPPGMGFTSSKHHHPERTHKAIPEIFLTRLLSTKGTVQKFVDDFLNTILTANEALPSAVKWLFDLLDDAAKQHGIVDPEVPHAWKSNSLPLRFWVNFIKNPDFMFDINKSTTVDSSLSVIAQTFMDSCSMTEHRLGKDSPSNKLLFAKDIPHYREKVGRFYTDVQRLPQITDQEMSSAMQQLSASHANEFDVIAALKELYIYVSKYYEQILEALETDAGCRKLHLAHRLENVACTLEGEETSAC</sequence>
<dbReference type="Pfam" id="PF08337">
    <property type="entry name" value="Plexin_cytopl"/>
    <property type="match status" value="1"/>
</dbReference>
<dbReference type="Gene3D" id="2.60.40.10">
    <property type="entry name" value="Immunoglobulins"/>
    <property type="match status" value="6"/>
</dbReference>
<dbReference type="PROSITE" id="PS51004">
    <property type="entry name" value="SEMA"/>
    <property type="match status" value="1"/>
</dbReference>
<dbReference type="Pfam" id="PF01437">
    <property type="entry name" value="PSI"/>
    <property type="match status" value="1"/>
</dbReference>
<dbReference type="Pfam" id="PF01833">
    <property type="entry name" value="TIG"/>
    <property type="match status" value="4"/>
</dbReference>
<evidence type="ECO:0000256" key="3">
    <source>
        <dbReference type="ARBA" id="ARBA00022473"/>
    </source>
</evidence>
<dbReference type="PANTHER" id="PTHR22625">
    <property type="entry name" value="PLEXIN"/>
    <property type="match status" value="1"/>
</dbReference>
<organism evidence="18 19">
    <name type="scientific">Heterotrigona itama</name>
    <dbReference type="NCBI Taxonomy" id="395501"/>
    <lineage>
        <taxon>Eukaryota</taxon>
        <taxon>Metazoa</taxon>
        <taxon>Ecdysozoa</taxon>
        <taxon>Arthropoda</taxon>
        <taxon>Hexapoda</taxon>
        <taxon>Insecta</taxon>
        <taxon>Pterygota</taxon>
        <taxon>Neoptera</taxon>
        <taxon>Endopterygota</taxon>
        <taxon>Hymenoptera</taxon>
        <taxon>Apocrita</taxon>
        <taxon>Aculeata</taxon>
        <taxon>Apoidea</taxon>
        <taxon>Anthophila</taxon>
        <taxon>Apidae</taxon>
        <taxon>Heterotrigona</taxon>
    </lineage>
</organism>
<evidence type="ECO:0000256" key="10">
    <source>
        <dbReference type="ARBA" id="ARBA00022989"/>
    </source>
</evidence>
<evidence type="ECO:0000256" key="7">
    <source>
        <dbReference type="ARBA" id="ARBA00022737"/>
    </source>
</evidence>
<dbReference type="SMART" id="SM00630">
    <property type="entry name" value="Sema"/>
    <property type="match status" value="1"/>
</dbReference>
<dbReference type="InterPro" id="IPR002909">
    <property type="entry name" value="IPT_dom"/>
</dbReference>
<dbReference type="FunFam" id="1.10.506.10:FF:000027">
    <property type="entry name" value="Plexin A, isoform B"/>
    <property type="match status" value="1"/>
</dbReference>
<dbReference type="FunFam" id="2.60.40.10:FF:000203">
    <property type="entry name" value="Plexin B2"/>
    <property type="match status" value="1"/>
</dbReference>
<keyword evidence="7" id="KW-0677">Repeat</keyword>
<dbReference type="FunFam" id="2.60.40.10:FF:000728">
    <property type="entry name" value="Plexin D1"/>
    <property type="match status" value="1"/>
</dbReference>
<dbReference type="GO" id="GO:0017154">
    <property type="term" value="F:semaphorin receptor activity"/>
    <property type="evidence" value="ECO:0007669"/>
    <property type="project" value="InterPro"/>
</dbReference>
<dbReference type="GO" id="GO:0007162">
    <property type="term" value="P:negative regulation of cell adhesion"/>
    <property type="evidence" value="ECO:0007669"/>
    <property type="project" value="TreeGrafter"/>
</dbReference>
<keyword evidence="6" id="KW-0732">Signal</keyword>
<dbReference type="PANTHER" id="PTHR22625:SF44">
    <property type="entry name" value="PLEXIN-B"/>
    <property type="match status" value="1"/>
</dbReference>
<keyword evidence="13" id="KW-0675">Receptor</keyword>
<accession>A0A6V7GVN4</accession>
<dbReference type="Proteomes" id="UP000752696">
    <property type="component" value="Unassembled WGS sequence"/>
</dbReference>
<dbReference type="CDD" id="cd00603">
    <property type="entry name" value="IPT_PCSR"/>
    <property type="match status" value="1"/>
</dbReference>
<dbReference type="InterPro" id="IPR014756">
    <property type="entry name" value="Ig_E-set"/>
</dbReference>
<keyword evidence="8" id="KW-0221">Differentiation</keyword>
<evidence type="ECO:0000256" key="8">
    <source>
        <dbReference type="ARBA" id="ARBA00022782"/>
    </source>
</evidence>
<dbReference type="InterPro" id="IPR036352">
    <property type="entry name" value="Semap_dom_sf"/>
</dbReference>
<dbReference type="CDD" id="cd11236">
    <property type="entry name" value="Sema_plexin_like"/>
    <property type="match status" value="1"/>
</dbReference>
<dbReference type="InterPro" id="IPR002165">
    <property type="entry name" value="Plexin_repeat"/>
</dbReference>
<comment type="similarity">
    <text evidence="2">Belongs to the plexin family.</text>
</comment>
<dbReference type="FunFam" id="3.10.20.90:FF:000213">
    <property type="entry name" value="Plexin A4, B"/>
    <property type="match status" value="1"/>
</dbReference>
<dbReference type="InterPro" id="IPR041362">
    <property type="entry name" value="TIG2_plexin"/>
</dbReference>
<evidence type="ECO:0000256" key="2">
    <source>
        <dbReference type="ARBA" id="ARBA00010297"/>
    </source>
</evidence>
<dbReference type="EMBL" id="CAJDYZ010000241">
    <property type="protein sequence ID" value="CAD1468222.1"/>
    <property type="molecule type" value="Genomic_DNA"/>
</dbReference>
<dbReference type="SUPFAM" id="SSF81296">
    <property type="entry name" value="E set domains"/>
    <property type="match status" value="4"/>
</dbReference>
<evidence type="ECO:0000313" key="18">
    <source>
        <dbReference type="EMBL" id="CAD1468222.1"/>
    </source>
</evidence>
<dbReference type="FunFam" id="2.60.40.10:FF:000071">
    <property type="entry name" value="Plexin A2"/>
    <property type="match status" value="1"/>
</dbReference>
<gene>
    <name evidence="18" type="ORF">MHI_LOCUS28623</name>
</gene>
<dbReference type="GO" id="GO:0097374">
    <property type="term" value="P:sensory neuron axon guidance"/>
    <property type="evidence" value="ECO:0007669"/>
    <property type="project" value="TreeGrafter"/>
</dbReference>
<dbReference type="Pfam" id="PF18020">
    <property type="entry name" value="TIG_2"/>
    <property type="match status" value="1"/>
</dbReference>
<feature type="domain" description="Sema" evidence="17">
    <location>
        <begin position="62"/>
        <end position="558"/>
    </location>
</feature>
<dbReference type="GO" id="GO:0030334">
    <property type="term" value="P:regulation of cell migration"/>
    <property type="evidence" value="ECO:0007669"/>
    <property type="project" value="TreeGrafter"/>
</dbReference>
<evidence type="ECO:0000256" key="1">
    <source>
        <dbReference type="ARBA" id="ARBA00004251"/>
    </source>
</evidence>
<dbReference type="FunFam" id="2.60.40.10:FF:001973">
    <property type="entry name" value="Plexin A4, B"/>
    <property type="match status" value="1"/>
</dbReference>
<dbReference type="GO" id="GO:0008045">
    <property type="term" value="P:motor neuron axon guidance"/>
    <property type="evidence" value="ECO:0007669"/>
    <property type="project" value="TreeGrafter"/>
</dbReference>
<dbReference type="InterPro" id="IPR013548">
    <property type="entry name" value="Plexin_cytoplasmic_RasGAP_dom"/>
</dbReference>
<keyword evidence="14" id="KW-0325">Glycoprotein</keyword>
<dbReference type="SUPFAM" id="SSF48350">
    <property type="entry name" value="GTPase activation domain, GAP"/>
    <property type="match status" value="1"/>
</dbReference>
<keyword evidence="3" id="KW-0217">Developmental protein</keyword>
<evidence type="ECO:0000256" key="5">
    <source>
        <dbReference type="ARBA" id="ARBA00022692"/>
    </source>
</evidence>
<name>A0A6V7GVN4_9HYME</name>
<evidence type="ECO:0000256" key="6">
    <source>
        <dbReference type="ARBA" id="ARBA00022729"/>
    </source>
</evidence>
<keyword evidence="11 16" id="KW-0472">Membrane</keyword>
<dbReference type="Pfam" id="PF20170">
    <property type="entry name" value="Plexin_RBD"/>
    <property type="match status" value="1"/>
</dbReference>
<keyword evidence="4" id="KW-1003">Cell membrane</keyword>
<dbReference type="GO" id="GO:0002116">
    <property type="term" value="C:semaphorin receptor complex"/>
    <property type="evidence" value="ECO:0007669"/>
    <property type="project" value="TreeGrafter"/>
</dbReference>
<dbReference type="GO" id="GO:0120025">
    <property type="term" value="C:plasma membrane bounded cell projection"/>
    <property type="evidence" value="ECO:0007669"/>
    <property type="project" value="UniProtKB-ARBA"/>
</dbReference>
<dbReference type="SMART" id="SM00429">
    <property type="entry name" value="IPT"/>
    <property type="match status" value="4"/>
</dbReference>
<evidence type="ECO:0000256" key="12">
    <source>
        <dbReference type="ARBA" id="ARBA00023157"/>
    </source>
</evidence>
<dbReference type="SUPFAM" id="SSF103575">
    <property type="entry name" value="Plexin repeat"/>
    <property type="match status" value="1"/>
</dbReference>
<evidence type="ECO:0000313" key="19">
    <source>
        <dbReference type="Proteomes" id="UP000752696"/>
    </source>
</evidence>
<dbReference type="GO" id="GO:0050772">
    <property type="term" value="P:positive regulation of axonogenesis"/>
    <property type="evidence" value="ECO:0007669"/>
    <property type="project" value="TreeGrafter"/>
</dbReference>
<feature type="transmembrane region" description="Helical" evidence="16">
    <location>
        <begin position="1327"/>
        <end position="1349"/>
    </location>
</feature>
<dbReference type="GO" id="GO:0008360">
    <property type="term" value="P:regulation of cell shape"/>
    <property type="evidence" value="ECO:0007669"/>
    <property type="project" value="TreeGrafter"/>
</dbReference>
<dbReference type="SUPFAM" id="SSF101912">
    <property type="entry name" value="Sema domain"/>
    <property type="match status" value="1"/>
</dbReference>